<dbReference type="CDD" id="cd19076">
    <property type="entry name" value="AKR_AKR13A_13D"/>
    <property type="match status" value="1"/>
</dbReference>
<proteinExistence type="predicted"/>
<dbReference type="InterPro" id="IPR036812">
    <property type="entry name" value="NAD(P)_OxRdtase_dom_sf"/>
</dbReference>
<dbReference type="PANTHER" id="PTHR43625:SF40">
    <property type="entry name" value="ALDO-KETO REDUCTASE YAKC [NADP(+)]"/>
    <property type="match status" value="1"/>
</dbReference>
<dbReference type="STRING" id="1586287.BBK82_03995"/>
<dbReference type="SUPFAM" id="SSF51430">
    <property type="entry name" value="NAD(P)-linked oxidoreductase"/>
    <property type="match status" value="1"/>
</dbReference>
<dbReference type="Pfam" id="PF00248">
    <property type="entry name" value="Aldo_ket_red"/>
    <property type="match status" value="1"/>
</dbReference>
<organism evidence="3 4">
    <name type="scientific">Lentzea guizhouensis</name>
    <dbReference type="NCBI Taxonomy" id="1586287"/>
    <lineage>
        <taxon>Bacteria</taxon>
        <taxon>Bacillati</taxon>
        <taxon>Actinomycetota</taxon>
        <taxon>Actinomycetes</taxon>
        <taxon>Pseudonocardiales</taxon>
        <taxon>Pseudonocardiaceae</taxon>
        <taxon>Lentzea</taxon>
    </lineage>
</organism>
<dbReference type="InterPro" id="IPR050791">
    <property type="entry name" value="Aldo-Keto_reductase"/>
</dbReference>
<feature type="domain" description="NADP-dependent oxidoreductase" evidence="2">
    <location>
        <begin position="14"/>
        <end position="304"/>
    </location>
</feature>
<protein>
    <submittedName>
        <fullName evidence="3">Aldo/keto reductase</fullName>
    </submittedName>
</protein>
<dbReference type="GO" id="GO:0016491">
    <property type="term" value="F:oxidoreductase activity"/>
    <property type="evidence" value="ECO:0007669"/>
    <property type="project" value="UniProtKB-KW"/>
</dbReference>
<dbReference type="AlphaFoldDB" id="A0A1B2HXM5"/>
<evidence type="ECO:0000313" key="4">
    <source>
        <dbReference type="Proteomes" id="UP000093053"/>
    </source>
</evidence>
<dbReference type="GO" id="GO:0005737">
    <property type="term" value="C:cytoplasm"/>
    <property type="evidence" value="ECO:0007669"/>
    <property type="project" value="TreeGrafter"/>
</dbReference>
<dbReference type="KEGG" id="led:BBK82_03995"/>
<keyword evidence="1" id="KW-0560">Oxidoreductase</keyword>
<accession>A0A1B2HXM5</accession>
<evidence type="ECO:0000256" key="1">
    <source>
        <dbReference type="ARBA" id="ARBA00023002"/>
    </source>
</evidence>
<sequence>MRRLGTEGPVVSDLGLGCMGMSQFYDTWDDAESIRTLQEALDLGITLLDTADMYGPYTNEELVGRAVRGRRDDVVIASKFGNLKNGAGDNVGVNGNPEYVRTSCEGSLRRLGVDHIDLYFQHRVDKAVPLEETWGAMAELVTEGKVRHLGICEAAEATVRKAHAVHPITAVQTEYSIVSRDPESGLLDALRSLGIGFIAYSPLGRGMLTGRFTSFDDLRPDDFRRELPRFQPDNLAHNNEIVARVAELAWAKGVSVTQLALAWVLHQGVVPIPGTKNPVRLRENVAALDISLSAEDLALLDEIAPVGAVRGERYFAAGMSKVNI</sequence>
<dbReference type="EMBL" id="CP016793">
    <property type="protein sequence ID" value="ANZ42472.1"/>
    <property type="molecule type" value="Genomic_DNA"/>
</dbReference>
<evidence type="ECO:0000313" key="3">
    <source>
        <dbReference type="EMBL" id="ANZ42472.1"/>
    </source>
</evidence>
<dbReference type="PANTHER" id="PTHR43625">
    <property type="entry name" value="AFLATOXIN B1 ALDEHYDE REDUCTASE"/>
    <property type="match status" value="1"/>
</dbReference>
<gene>
    <name evidence="3" type="ORF">BBK82_03995</name>
</gene>
<name>A0A1B2HXM5_9PSEU</name>
<keyword evidence="4" id="KW-1185">Reference proteome</keyword>
<dbReference type="InterPro" id="IPR023210">
    <property type="entry name" value="NADP_OxRdtase_dom"/>
</dbReference>
<dbReference type="RefSeq" id="WP_065920800.1">
    <property type="nucleotide sequence ID" value="NZ_CP016793.1"/>
</dbReference>
<reference evidence="3 4" key="1">
    <citation type="submission" date="2016-07" db="EMBL/GenBank/DDBJ databases">
        <title>Complete genome sequence of the Lentzea guizhouensis DHS C013.</title>
        <authorList>
            <person name="Cao C."/>
        </authorList>
    </citation>
    <scope>NUCLEOTIDE SEQUENCE [LARGE SCALE GENOMIC DNA]</scope>
    <source>
        <strain evidence="3 4">DHS C013</strain>
    </source>
</reference>
<dbReference type="OrthoDB" id="3216283at2"/>
<dbReference type="Gene3D" id="3.20.20.100">
    <property type="entry name" value="NADP-dependent oxidoreductase domain"/>
    <property type="match status" value="1"/>
</dbReference>
<dbReference type="Proteomes" id="UP000093053">
    <property type="component" value="Chromosome"/>
</dbReference>
<evidence type="ECO:0000259" key="2">
    <source>
        <dbReference type="Pfam" id="PF00248"/>
    </source>
</evidence>